<dbReference type="Proteomes" id="UP001217485">
    <property type="component" value="Unassembled WGS sequence"/>
</dbReference>
<evidence type="ECO:0000256" key="1">
    <source>
        <dbReference type="SAM" id="MobiDB-lite"/>
    </source>
</evidence>
<dbReference type="InterPro" id="IPR006311">
    <property type="entry name" value="TAT_signal"/>
</dbReference>
<dbReference type="InterPro" id="IPR024038">
    <property type="entry name" value="MYXO-CTERM"/>
</dbReference>
<gene>
    <name evidence="2" type="ORF">POL72_05780</name>
</gene>
<reference evidence="2 3" key="1">
    <citation type="submission" date="2023-01" db="EMBL/GenBank/DDBJ databases">
        <title>Minimal conservation of predation-associated metabolite biosynthetic gene clusters underscores biosynthetic potential of Myxococcota including descriptions for ten novel species: Archangium lansinium sp. nov., Myxococcus landrumus sp. nov., Nannocystis bai.</title>
        <authorList>
            <person name="Ahearne A."/>
            <person name="Stevens C."/>
            <person name="Dowd S."/>
        </authorList>
    </citation>
    <scope>NUCLEOTIDE SEQUENCE [LARGE SCALE GENOMIC DNA]</scope>
    <source>
        <strain evidence="2 3">WIWO2</strain>
    </source>
</reference>
<dbReference type="EMBL" id="JAQNDK010000001">
    <property type="protein sequence ID" value="MDC0677243.1"/>
    <property type="molecule type" value="Genomic_DNA"/>
</dbReference>
<evidence type="ECO:0000313" key="3">
    <source>
        <dbReference type="Proteomes" id="UP001217485"/>
    </source>
</evidence>
<feature type="compositionally biased region" description="Low complexity" evidence="1">
    <location>
        <begin position="236"/>
        <end position="255"/>
    </location>
</feature>
<organism evidence="2 3">
    <name type="scientific">Sorangium atrum</name>
    <dbReference type="NCBI Taxonomy" id="2995308"/>
    <lineage>
        <taxon>Bacteria</taxon>
        <taxon>Pseudomonadati</taxon>
        <taxon>Myxococcota</taxon>
        <taxon>Polyangia</taxon>
        <taxon>Polyangiales</taxon>
        <taxon>Polyangiaceae</taxon>
        <taxon>Sorangium</taxon>
    </lineage>
</organism>
<feature type="region of interest" description="Disordered" evidence="1">
    <location>
        <begin position="1"/>
        <end position="33"/>
    </location>
</feature>
<sequence length="307" mass="32992">MRTARSRTGPLSQLGARRPRAERPHARPAATQPGAARRLFLAARVVAAALALIGAWLPASAAHAAGTVTIVDRSPKEDDGRWKLKMTMNYGAMPHLGHIPMLFSFTPMVHYERALTDKSPETPILVRIPLQNQQSINESMDVGFSDGSGKIFAITKFDFVLRRDRGFEAGEYELVIKRASDGVQMGQKQKITLQGDNPVIDRRAIVFSGEKKKKDDKAGKAEAEKSDEPAKEEASEGAPAEGAAEAEAPIDDAPPTEAPPPVEPKQGGCGCRLSPDEAATPLALPLVALGAAAALARRRGERRARRA</sequence>
<proteinExistence type="predicted"/>
<evidence type="ECO:0000313" key="2">
    <source>
        <dbReference type="EMBL" id="MDC0677243.1"/>
    </source>
</evidence>
<dbReference type="NCBIfam" id="TIGR03901">
    <property type="entry name" value="MYXO-CTERM"/>
    <property type="match status" value="1"/>
</dbReference>
<comment type="caution">
    <text evidence="2">The sequence shown here is derived from an EMBL/GenBank/DDBJ whole genome shotgun (WGS) entry which is preliminary data.</text>
</comment>
<keyword evidence="3" id="KW-1185">Reference proteome</keyword>
<accession>A0ABT5BUV5</accession>
<protein>
    <submittedName>
        <fullName evidence="2">MYXO-CTERM sorting domain-containing protein</fullName>
    </submittedName>
</protein>
<feature type="compositionally biased region" description="Basic and acidic residues" evidence="1">
    <location>
        <begin position="206"/>
        <end position="234"/>
    </location>
</feature>
<dbReference type="PROSITE" id="PS51318">
    <property type="entry name" value="TAT"/>
    <property type="match status" value="1"/>
</dbReference>
<name>A0ABT5BUV5_9BACT</name>
<dbReference type="RefSeq" id="WP_272094009.1">
    <property type="nucleotide sequence ID" value="NZ_JAQNDK010000001.1"/>
</dbReference>
<feature type="region of interest" description="Disordered" evidence="1">
    <location>
        <begin position="206"/>
        <end position="276"/>
    </location>
</feature>